<comment type="caution">
    <text evidence="1">The sequence shown here is derived from an EMBL/GenBank/DDBJ whole genome shotgun (WGS) entry which is preliminary data.</text>
</comment>
<sequence>MVCLILGGGQTLGLWYASYSVGVRLWEDSTGDAIKALHNKLTAIIQRQTAKACTESHERPLYEEHATVLIHPEGGYWQTIVATAAGSALMFMRVRLLTSKHPNPTHANMENSTVRSLTQRMVDGTLTEYATPYSGAYDALDKALGDKLDRMVATSRSELSTKNVMLVTEDVGNNTLCLLERAFPAYTKIHHILHTTLAGDVEAMQSCLVHDLFQREAKNLKAIHVGGYANMHVLYGRSVHLETPAMTIMEILRGMRRDSNLEQLFRDYGNLFSKMPKGHMSWEPFYEFESRRPNCSVCVYVSAQLRDCRRYY</sequence>
<reference evidence="1" key="1">
    <citation type="submission" date="2021-03" db="EMBL/GenBank/DDBJ databases">
        <title>Draft genome sequence of rust myrtle Austropuccinia psidii MF-1, a brazilian biotype.</title>
        <authorList>
            <person name="Quecine M.C."/>
            <person name="Pachon D.M.R."/>
            <person name="Bonatelli M.L."/>
            <person name="Correr F.H."/>
            <person name="Franceschini L.M."/>
            <person name="Leite T.F."/>
            <person name="Margarido G.R.A."/>
            <person name="Almeida C.A."/>
            <person name="Ferrarezi J.A."/>
            <person name="Labate C.A."/>
        </authorList>
    </citation>
    <scope>NUCLEOTIDE SEQUENCE</scope>
    <source>
        <strain evidence="1">MF-1</strain>
    </source>
</reference>
<evidence type="ECO:0000313" key="1">
    <source>
        <dbReference type="EMBL" id="MBW0552964.1"/>
    </source>
</evidence>
<protein>
    <submittedName>
        <fullName evidence="1">Uncharacterized protein</fullName>
    </submittedName>
</protein>
<keyword evidence="2" id="KW-1185">Reference proteome</keyword>
<gene>
    <name evidence="1" type="ORF">O181_092679</name>
</gene>
<dbReference type="Proteomes" id="UP000765509">
    <property type="component" value="Unassembled WGS sequence"/>
</dbReference>
<proteinExistence type="predicted"/>
<name>A0A9Q3P948_9BASI</name>
<dbReference type="EMBL" id="AVOT02059261">
    <property type="protein sequence ID" value="MBW0552964.1"/>
    <property type="molecule type" value="Genomic_DNA"/>
</dbReference>
<feature type="non-terminal residue" evidence="1">
    <location>
        <position position="1"/>
    </location>
</feature>
<dbReference type="AlphaFoldDB" id="A0A9Q3P948"/>
<evidence type="ECO:0000313" key="2">
    <source>
        <dbReference type="Proteomes" id="UP000765509"/>
    </source>
</evidence>
<organism evidence="1 2">
    <name type="scientific">Austropuccinia psidii MF-1</name>
    <dbReference type="NCBI Taxonomy" id="1389203"/>
    <lineage>
        <taxon>Eukaryota</taxon>
        <taxon>Fungi</taxon>
        <taxon>Dikarya</taxon>
        <taxon>Basidiomycota</taxon>
        <taxon>Pucciniomycotina</taxon>
        <taxon>Pucciniomycetes</taxon>
        <taxon>Pucciniales</taxon>
        <taxon>Sphaerophragmiaceae</taxon>
        <taxon>Austropuccinia</taxon>
    </lineage>
</organism>
<accession>A0A9Q3P948</accession>